<dbReference type="SUPFAM" id="SSF51735">
    <property type="entry name" value="NAD(P)-binding Rossmann-fold domains"/>
    <property type="match status" value="1"/>
</dbReference>
<proteinExistence type="predicted"/>
<dbReference type="RefSeq" id="WP_279241619.1">
    <property type="nucleotide sequence ID" value="NZ_CP036501.1"/>
</dbReference>
<dbReference type="Gene3D" id="3.40.50.720">
    <property type="entry name" value="NAD(P)-binding Rossmann-like Domain"/>
    <property type="match status" value="1"/>
</dbReference>
<dbReference type="Gene3D" id="3.90.180.10">
    <property type="entry name" value="Medium-chain alcohol dehydrogenases, catalytic domain"/>
    <property type="match status" value="1"/>
</dbReference>
<evidence type="ECO:0000259" key="3">
    <source>
        <dbReference type="SMART" id="SM00829"/>
    </source>
</evidence>
<dbReference type="InterPro" id="IPR036291">
    <property type="entry name" value="NAD(P)-bd_dom_sf"/>
</dbReference>
<dbReference type="Pfam" id="PF08240">
    <property type="entry name" value="ADH_N"/>
    <property type="match status" value="1"/>
</dbReference>
<evidence type="ECO:0000256" key="1">
    <source>
        <dbReference type="ARBA" id="ARBA00022857"/>
    </source>
</evidence>
<dbReference type="EMBL" id="CP036501">
    <property type="protein sequence ID" value="UZP75144.1"/>
    <property type="molecule type" value="Genomic_DNA"/>
</dbReference>
<dbReference type="PROSITE" id="PS01162">
    <property type="entry name" value="QOR_ZETA_CRYSTAL"/>
    <property type="match status" value="1"/>
</dbReference>
<keyword evidence="5" id="KW-1185">Reference proteome</keyword>
<dbReference type="InterPro" id="IPR020843">
    <property type="entry name" value="ER"/>
</dbReference>
<dbReference type="Proteomes" id="UP001317963">
    <property type="component" value="Chromosome"/>
</dbReference>
<feature type="domain" description="Enoyl reductase (ER)" evidence="3">
    <location>
        <begin position="13"/>
        <end position="322"/>
    </location>
</feature>
<dbReference type="PANTHER" id="PTHR48106:SF13">
    <property type="entry name" value="QUINONE OXIDOREDUCTASE-RELATED"/>
    <property type="match status" value="1"/>
</dbReference>
<sequence>MSTIRAVRVETCGAAEQMTVQAIPEPAPGPKEVRIRMSACGINLIDTYHRSGLYPLPLPTGLGCEGAGVVDAVGEGVDDLVVGDRVAFAMAMGAYAESIVLPRASLVRVPADVSDEQAAAVLLKAMTVDYLFNDTFPLKGGERVLFHAAAGGVGLIACQWAKHIGVELIGTASTQEKCELAESHGASHCYLSDTPDLPDNLRAHAPQGYPVVYDSVGKSTYRLSLGLLAPLGTFVSFGNASGPIDAVVPGELALGGSLYFTRPTLATHMARPGWMQASADRIFGLIAAGALTVEINQRYALEDVVRAHKDLEGRLTTGSSLLIP</sequence>
<accession>A0ABY6Q7U8</accession>
<dbReference type="InterPro" id="IPR002364">
    <property type="entry name" value="Quin_OxRdtase/zeta-crystal_CS"/>
</dbReference>
<evidence type="ECO:0000256" key="2">
    <source>
        <dbReference type="ARBA" id="ARBA00023002"/>
    </source>
</evidence>
<dbReference type="SMART" id="SM00829">
    <property type="entry name" value="PKS_ER"/>
    <property type="match status" value="1"/>
</dbReference>
<dbReference type="CDD" id="cd05286">
    <property type="entry name" value="QOR2"/>
    <property type="match status" value="1"/>
</dbReference>
<dbReference type="InterPro" id="IPR047618">
    <property type="entry name" value="QOR-like"/>
</dbReference>
<protein>
    <submittedName>
        <fullName evidence="4">Quinone oxidoreductase</fullName>
    </submittedName>
</protein>
<evidence type="ECO:0000313" key="5">
    <source>
        <dbReference type="Proteomes" id="UP001317963"/>
    </source>
</evidence>
<dbReference type="InterPro" id="IPR013154">
    <property type="entry name" value="ADH-like_N"/>
</dbReference>
<organism evidence="4 5">
    <name type="scientific">Candidatus Paraluminiphilus aquimaris</name>
    <dbReference type="NCBI Taxonomy" id="2518994"/>
    <lineage>
        <taxon>Bacteria</taxon>
        <taxon>Pseudomonadati</taxon>
        <taxon>Pseudomonadota</taxon>
        <taxon>Gammaproteobacteria</taxon>
        <taxon>Cellvibrionales</taxon>
        <taxon>Halieaceae</taxon>
        <taxon>Candidatus Paraluminiphilus</taxon>
    </lineage>
</organism>
<reference evidence="4 5" key="1">
    <citation type="submission" date="2019-02" db="EMBL/GenBank/DDBJ databases">
        <title>Halieaceae_genomes.</title>
        <authorList>
            <person name="Li S.-H."/>
        </authorList>
    </citation>
    <scope>NUCLEOTIDE SEQUENCE [LARGE SCALE GENOMIC DNA]</scope>
    <source>
        <strain evidence="4 5">JH123</strain>
    </source>
</reference>
<dbReference type="SUPFAM" id="SSF50129">
    <property type="entry name" value="GroES-like"/>
    <property type="match status" value="1"/>
</dbReference>
<keyword evidence="2" id="KW-0560">Oxidoreductase</keyword>
<evidence type="ECO:0000313" key="4">
    <source>
        <dbReference type="EMBL" id="UZP75144.1"/>
    </source>
</evidence>
<dbReference type="PANTHER" id="PTHR48106">
    <property type="entry name" value="QUINONE OXIDOREDUCTASE PIG3-RELATED"/>
    <property type="match status" value="1"/>
</dbReference>
<gene>
    <name evidence="4" type="ORF">E0F26_10520</name>
</gene>
<dbReference type="InterPro" id="IPR011032">
    <property type="entry name" value="GroES-like_sf"/>
</dbReference>
<dbReference type="Pfam" id="PF00107">
    <property type="entry name" value="ADH_zinc_N"/>
    <property type="match status" value="1"/>
</dbReference>
<keyword evidence="1" id="KW-0521">NADP</keyword>
<dbReference type="InterPro" id="IPR013149">
    <property type="entry name" value="ADH-like_C"/>
</dbReference>
<name>A0ABY6Q7U8_9GAMM</name>